<proteinExistence type="predicted"/>
<evidence type="ECO:0000256" key="1">
    <source>
        <dbReference type="SAM" id="MobiDB-lite"/>
    </source>
</evidence>
<sequence>MFNSPSNNFSSPLRNNNMIDLATQIRHFSESPSDSRVPRTPSITGQNVCVDQSVPLTPDGHRGSNSIIAAVFHTPNRTASLSASTPTQLLFEQHSPISQGISLKSATQSADQCVPSTPKDLHKNKLKCLSFTQQLLSSSPISPVLNASAAKIDQTSFEVISPVQISQHVASTSYADLVSPTAEDTVKILGESGYFLTSPDGRKGSNFGAELAPSSTGSSRKKSTLCSTDQCKLDPRKFPPSSRRRLSLGQKGPKDALRRAAHHNVAFQRSLNGDKQEAKNVCCSSITFQDSPAVDPSDEIFPSADVHISSEPGYDSGFSETLTKSGVLWETSGDNLPLMTSAGDASDFLVDHNPKLCLENRMNSAEKLGIDRLPTPFTQKCSGADEYKASCEKKHPTPLDLFNDDKIFD</sequence>
<organism evidence="2 3">
    <name type="scientific">Elysia crispata</name>
    <name type="common">lettuce slug</name>
    <dbReference type="NCBI Taxonomy" id="231223"/>
    <lineage>
        <taxon>Eukaryota</taxon>
        <taxon>Metazoa</taxon>
        <taxon>Spiralia</taxon>
        <taxon>Lophotrochozoa</taxon>
        <taxon>Mollusca</taxon>
        <taxon>Gastropoda</taxon>
        <taxon>Heterobranchia</taxon>
        <taxon>Euthyneura</taxon>
        <taxon>Panpulmonata</taxon>
        <taxon>Sacoglossa</taxon>
        <taxon>Placobranchoidea</taxon>
        <taxon>Plakobranchidae</taxon>
        <taxon>Elysia</taxon>
    </lineage>
</organism>
<accession>A0AAE1ADD4</accession>
<gene>
    <name evidence="2" type="ORF">RRG08_051076</name>
</gene>
<name>A0AAE1ADD4_9GAST</name>
<reference evidence="2" key="1">
    <citation type="journal article" date="2023" name="G3 (Bethesda)">
        <title>A reference genome for the long-term kleptoplast-retaining sea slug Elysia crispata morphotype clarki.</title>
        <authorList>
            <person name="Eastman K.E."/>
            <person name="Pendleton A.L."/>
            <person name="Shaikh M.A."/>
            <person name="Suttiyut T."/>
            <person name="Ogas R."/>
            <person name="Tomko P."/>
            <person name="Gavelis G."/>
            <person name="Widhalm J.R."/>
            <person name="Wisecaver J.H."/>
        </authorList>
    </citation>
    <scope>NUCLEOTIDE SEQUENCE</scope>
    <source>
        <strain evidence="2">ECLA1</strain>
    </source>
</reference>
<dbReference type="AlphaFoldDB" id="A0AAE1ADD4"/>
<evidence type="ECO:0000313" key="3">
    <source>
        <dbReference type="Proteomes" id="UP001283361"/>
    </source>
</evidence>
<dbReference type="Proteomes" id="UP001283361">
    <property type="component" value="Unassembled WGS sequence"/>
</dbReference>
<evidence type="ECO:0000313" key="2">
    <source>
        <dbReference type="EMBL" id="KAK3785754.1"/>
    </source>
</evidence>
<dbReference type="EMBL" id="JAWDGP010002063">
    <property type="protein sequence ID" value="KAK3785754.1"/>
    <property type="molecule type" value="Genomic_DNA"/>
</dbReference>
<protein>
    <submittedName>
        <fullName evidence="2">Uncharacterized protein</fullName>
    </submittedName>
</protein>
<comment type="caution">
    <text evidence="2">The sequence shown here is derived from an EMBL/GenBank/DDBJ whole genome shotgun (WGS) entry which is preliminary data.</text>
</comment>
<feature type="region of interest" description="Disordered" evidence="1">
    <location>
        <begin position="205"/>
        <end position="255"/>
    </location>
</feature>
<keyword evidence="3" id="KW-1185">Reference proteome</keyword>
<feature type="compositionally biased region" description="Polar residues" evidence="1">
    <location>
        <begin position="213"/>
        <end position="230"/>
    </location>
</feature>